<feature type="transmembrane region" description="Helical" evidence="6">
    <location>
        <begin position="30"/>
        <end position="49"/>
    </location>
</feature>
<dbReference type="InterPro" id="IPR051791">
    <property type="entry name" value="Pra-immunoreactive"/>
</dbReference>
<evidence type="ECO:0000256" key="4">
    <source>
        <dbReference type="ARBA" id="ARBA00022989"/>
    </source>
</evidence>
<dbReference type="GO" id="GO:0005886">
    <property type="term" value="C:plasma membrane"/>
    <property type="evidence" value="ECO:0007669"/>
    <property type="project" value="UniProtKB-SubCell"/>
</dbReference>
<sequence>MKKLKVKKIQKETKKELLNYATKVNKSKAFLLDSFLLLMPIMYIVFYLFMGSREEFGANKIYGWLEILIPLVLIQTFLFFKLGQTPGYKAYNLYLIDEHTKQKPSFGIILFRNICVVLSFFSIFGWIMMFFRKDYKTLHDLLSNTAVIQK</sequence>
<keyword evidence="3 6" id="KW-0812">Transmembrane</keyword>
<feature type="transmembrane region" description="Helical" evidence="6">
    <location>
        <begin position="109"/>
        <end position="131"/>
    </location>
</feature>
<dbReference type="Pfam" id="PF06271">
    <property type="entry name" value="RDD"/>
    <property type="match status" value="1"/>
</dbReference>
<dbReference type="InterPro" id="IPR010432">
    <property type="entry name" value="RDD"/>
</dbReference>
<accession>A0A0S4XPL3</accession>
<keyword evidence="2" id="KW-1003">Cell membrane</keyword>
<dbReference type="EMBL" id="FAXN01000051">
    <property type="protein sequence ID" value="CUV65900.1"/>
    <property type="molecule type" value="Genomic_DNA"/>
</dbReference>
<feature type="domain" description="RDD" evidence="7">
    <location>
        <begin position="29"/>
        <end position="144"/>
    </location>
</feature>
<dbReference type="AlphaFoldDB" id="A0A0S4XPL3"/>
<feature type="transmembrane region" description="Helical" evidence="6">
    <location>
        <begin position="61"/>
        <end position="80"/>
    </location>
</feature>
<reference evidence="8" key="1">
    <citation type="submission" date="2015-11" db="EMBL/GenBank/DDBJ databases">
        <authorList>
            <person name="Zhang Y."/>
            <person name="Guo Z."/>
        </authorList>
    </citation>
    <scope>NUCLEOTIDE SEQUENCE</scope>
    <source>
        <strain evidence="8">BN30871</strain>
    </source>
</reference>
<keyword evidence="5 6" id="KW-0472">Membrane</keyword>
<dbReference type="PANTHER" id="PTHR36115:SF4">
    <property type="entry name" value="MEMBRANE PROTEIN"/>
    <property type="match status" value="1"/>
</dbReference>
<organism evidence="8">
    <name type="scientific">Sulfurovum sp. enrichment culture clone C5</name>
    <dbReference type="NCBI Taxonomy" id="497650"/>
    <lineage>
        <taxon>Bacteria</taxon>
        <taxon>Pseudomonadati</taxon>
        <taxon>Campylobacterota</taxon>
        <taxon>Epsilonproteobacteria</taxon>
        <taxon>Campylobacterales</taxon>
        <taxon>Sulfurovaceae</taxon>
        <taxon>Sulfurovum</taxon>
        <taxon>environmental samples</taxon>
    </lineage>
</organism>
<protein>
    <recommendedName>
        <fullName evidence="7">RDD domain-containing protein</fullName>
    </recommendedName>
</protein>
<evidence type="ECO:0000256" key="5">
    <source>
        <dbReference type="ARBA" id="ARBA00023136"/>
    </source>
</evidence>
<evidence type="ECO:0000313" key="8">
    <source>
        <dbReference type="EMBL" id="CUV65900.1"/>
    </source>
</evidence>
<proteinExistence type="predicted"/>
<gene>
    <name evidence="8" type="ORF">BN3087_50007</name>
</gene>
<name>A0A0S4XPL3_9BACT</name>
<keyword evidence="4 6" id="KW-1133">Transmembrane helix</keyword>
<evidence type="ECO:0000256" key="2">
    <source>
        <dbReference type="ARBA" id="ARBA00022475"/>
    </source>
</evidence>
<comment type="subcellular location">
    <subcellularLocation>
        <location evidence="1">Cell membrane</location>
        <topology evidence="1">Multi-pass membrane protein</topology>
    </subcellularLocation>
</comment>
<evidence type="ECO:0000256" key="6">
    <source>
        <dbReference type="SAM" id="Phobius"/>
    </source>
</evidence>
<evidence type="ECO:0000256" key="1">
    <source>
        <dbReference type="ARBA" id="ARBA00004651"/>
    </source>
</evidence>
<dbReference type="PANTHER" id="PTHR36115">
    <property type="entry name" value="PROLINE-RICH ANTIGEN HOMOLOG-RELATED"/>
    <property type="match status" value="1"/>
</dbReference>
<evidence type="ECO:0000259" key="7">
    <source>
        <dbReference type="Pfam" id="PF06271"/>
    </source>
</evidence>
<evidence type="ECO:0000256" key="3">
    <source>
        <dbReference type="ARBA" id="ARBA00022692"/>
    </source>
</evidence>